<reference evidence="1 2" key="1">
    <citation type="submission" date="2015-01" db="EMBL/GenBank/DDBJ databases">
        <title>Evolution of Trichinella species and genotypes.</title>
        <authorList>
            <person name="Korhonen P.K."/>
            <person name="Edoardo P."/>
            <person name="Giuseppe L.R."/>
            <person name="Gasser R.B."/>
        </authorList>
    </citation>
    <scope>NUCLEOTIDE SEQUENCE [LARGE SCALE GENOMIC DNA]</scope>
    <source>
        <strain evidence="1">ISS13</strain>
    </source>
</reference>
<dbReference type="EMBL" id="JYDR01000021">
    <property type="protein sequence ID" value="KRY74996.1"/>
    <property type="molecule type" value="Genomic_DNA"/>
</dbReference>
<protein>
    <submittedName>
        <fullName evidence="1">Uncharacterized protein</fullName>
    </submittedName>
</protein>
<gene>
    <name evidence="1" type="ORF">T4A_1398</name>
</gene>
<evidence type="ECO:0000313" key="2">
    <source>
        <dbReference type="Proteomes" id="UP000054632"/>
    </source>
</evidence>
<accession>A0A0V1EMJ8</accession>
<proteinExistence type="predicted"/>
<sequence>MFPYCSAVHAGMHWKVMPLRLLKKTTSMQDYARSVHRAVFHHPPLRVKKHFSPYIFGANHACAYKETYAALDQPTSDQHMAVQRLVIIVAVTMKRKVENN</sequence>
<evidence type="ECO:0000313" key="1">
    <source>
        <dbReference type="EMBL" id="KRY74996.1"/>
    </source>
</evidence>
<name>A0A0V1EMJ8_TRIPS</name>
<dbReference type="Proteomes" id="UP000054632">
    <property type="component" value="Unassembled WGS sequence"/>
</dbReference>
<comment type="caution">
    <text evidence="1">The sequence shown here is derived from an EMBL/GenBank/DDBJ whole genome shotgun (WGS) entry which is preliminary data.</text>
</comment>
<dbReference type="AlphaFoldDB" id="A0A0V1EMJ8"/>
<organism evidence="1 2">
    <name type="scientific">Trichinella pseudospiralis</name>
    <name type="common">Parasitic roundworm</name>
    <dbReference type="NCBI Taxonomy" id="6337"/>
    <lineage>
        <taxon>Eukaryota</taxon>
        <taxon>Metazoa</taxon>
        <taxon>Ecdysozoa</taxon>
        <taxon>Nematoda</taxon>
        <taxon>Enoplea</taxon>
        <taxon>Dorylaimia</taxon>
        <taxon>Trichinellida</taxon>
        <taxon>Trichinellidae</taxon>
        <taxon>Trichinella</taxon>
    </lineage>
</organism>